<name>A0A1R4H9E9_9GAMM</name>
<proteinExistence type="predicted"/>
<evidence type="ECO:0000313" key="2">
    <source>
        <dbReference type="Proteomes" id="UP000195442"/>
    </source>
</evidence>
<reference evidence="2" key="1">
    <citation type="submission" date="2017-02" db="EMBL/GenBank/DDBJ databases">
        <authorList>
            <person name="Daims H."/>
        </authorList>
    </citation>
    <scope>NUCLEOTIDE SEQUENCE [LARGE SCALE GENOMIC DNA]</scope>
</reference>
<dbReference type="Proteomes" id="UP000195442">
    <property type="component" value="Unassembled WGS sequence"/>
</dbReference>
<organism evidence="1 2">
    <name type="scientific">Crenothrix polyspora</name>
    <dbReference type="NCBI Taxonomy" id="360316"/>
    <lineage>
        <taxon>Bacteria</taxon>
        <taxon>Pseudomonadati</taxon>
        <taxon>Pseudomonadota</taxon>
        <taxon>Gammaproteobacteria</taxon>
        <taxon>Methylococcales</taxon>
        <taxon>Crenotrichaceae</taxon>
        <taxon>Crenothrix</taxon>
    </lineage>
</organism>
<evidence type="ECO:0000313" key="1">
    <source>
        <dbReference type="EMBL" id="SJM92888.1"/>
    </source>
</evidence>
<accession>A0A1R4H9E9</accession>
<keyword evidence="2" id="KW-1185">Reference proteome</keyword>
<dbReference type="EMBL" id="FUKJ01000222">
    <property type="protein sequence ID" value="SJM92888.1"/>
    <property type="molecule type" value="Genomic_DNA"/>
</dbReference>
<gene>
    <name evidence="1" type="ORF">CRENPOLYSF2_2990009</name>
</gene>
<dbReference type="AlphaFoldDB" id="A0A1R4H9E9"/>
<sequence>MLNIAIINMTGIKKMLDTSRTQHYLNCQGNEPEIRNPI</sequence>
<protein>
    <submittedName>
        <fullName evidence="1">Uncharacterized protein</fullName>
    </submittedName>
</protein>